<keyword evidence="6" id="KW-0326">Glycosidase</keyword>
<evidence type="ECO:0000259" key="9">
    <source>
        <dbReference type="PROSITE" id="PS51154"/>
    </source>
</evidence>
<gene>
    <name evidence="10" type="ORF">DW016_06490</name>
</gene>
<dbReference type="Gene3D" id="3.40.220.10">
    <property type="entry name" value="Leucine Aminopeptidase, subunit E, domain 1"/>
    <property type="match status" value="1"/>
</dbReference>
<evidence type="ECO:0000256" key="4">
    <source>
        <dbReference type="ARBA" id="ARBA00022801"/>
    </source>
</evidence>
<comment type="catalytic activity">
    <reaction evidence="7">
        <text>4-O-(ADP-D-ribosyl)-L-aspartyl-[protein] + H2O = L-aspartyl-[protein] + ADP-D-ribose + H(+)</text>
        <dbReference type="Rhea" id="RHEA:54428"/>
        <dbReference type="Rhea" id="RHEA-COMP:9867"/>
        <dbReference type="Rhea" id="RHEA-COMP:13832"/>
        <dbReference type="ChEBI" id="CHEBI:15377"/>
        <dbReference type="ChEBI" id="CHEBI:15378"/>
        <dbReference type="ChEBI" id="CHEBI:29961"/>
        <dbReference type="ChEBI" id="CHEBI:57967"/>
        <dbReference type="ChEBI" id="CHEBI:138102"/>
    </reaction>
    <physiologicalReaction direction="left-to-right" evidence="7">
        <dbReference type="Rhea" id="RHEA:54429"/>
    </physiologicalReaction>
</comment>
<keyword evidence="3" id="KW-0479">Metal-binding</keyword>
<dbReference type="GO" id="GO:0046872">
    <property type="term" value="F:metal ion binding"/>
    <property type="evidence" value="ECO:0007669"/>
    <property type="project" value="UniProtKB-KW"/>
</dbReference>
<evidence type="ECO:0000256" key="2">
    <source>
        <dbReference type="ARBA" id="ARBA00018852"/>
    </source>
</evidence>
<keyword evidence="5" id="KW-0862">Zinc</keyword>
<dbReference type="GO" id="GO:0016798">
    <property type="term" value="F:hydrolase activity, acting on glycosyl bonds"/>
    <property type="evidence" value="ECO:0007669"/>
    <property type="project" value="UniProtKB-KW"/>
</dbReference>
<dbReference type="CDD" id="cd02908">
    <property type="entry name" value="Macro_OAADPr_deacetylase"/>
    <property type="match status" value="1"/>
</dbReference>
<evidence type="ECO:0000256" key="6">
    <source>
        <dbReference type="ARBA" id="ARBA00023295"/>
    </source>
</evidence>
<evidence type="ECO:0000313" key="10">
    <source>
        <dbReference type="EMBL" id="RGE87765.1"/>
    </source>
</evidence>
<dbReference type="PANTHER" id="PTHR11106:SF121">
    <property type="entry name" value="ADP-RIBOSE 1''-PHOSPHATE PHOSPHATASE"/>
    <property type="match status" value="1"/>
</dbReference>
<dbReference type="InterPro" id="IPR043472">
    <property type="entry name" value="Macro_dom-like"/>
</dbReference>
<evidence type="ECO:0000313" key="11">
    <source>
        <dbReference type="Proteomes" id="UP000261080"/>
    </source>
</evidence>
<dbReference type="RefSeq" id="WP_024731799.1">
    <property type="nucleotide sequence ID" value="NZ_CALBAT010000027.1"/>
</dbReference>
<keyword evidence="4 10" id="KW-0378">Hydrolase</keyword>
<comment type="similarity">
    <text evidence="8">Belongs to the MacroD-type family. Zn-Macro subfamily.</text>
</comment>
<organism evidence="10 11">
    <name type="scientific">Sellimonas intestinalis</name>
    <dbReference type="NCBI Taxonomy" id="1653434"/>
    <lineage>
        <taxon>Bacteria</taxon>
        <taxon>Bacillati</taxon>
        <taxon>Bacillota</taxon>
        <taxon>Clostridia</taxon>
        <taxon>Lachnospirales</taxon>
        <taxon>Lachnospiraceae</taxon>
        <taxon>Sellimonas</taxon>
    </lineage>
</organism>
<dbReference type="OrthoDB" id="6194521at2"/>
<dbReference type="SMART" id="SM00506">
    <property type="entry name" value="A1pp"/>
    <property type="match status" value="1"/>
</dbReference>
<proteinExistence type="inferred from homology"/>
<evidence type="ECO:0000256" key="5">
    <source>
        <dbReference type="ARBA" id="ARBA00022833"/>
    </source>
</evidence>
<evidence type="ECO:0000256" key="1">
    <source>
        <dbReference type="ARBA" id="ARBA00001947"/>
    </source>
</evidence>
<dbReference type="AlphaFoldDB" id="A0A3E3K2K1"/>
<dbReference type="Proteomes" id="UP000261080">
    <property type="component" value="Unassembled WGS sequence"/>
</dbReference>
<evidence type="ECO:0000256" key="7">
    <source>
        <dbReference type="ARBA" id="ARBA00048482"/>
    </source>
</evidence>
<comment type="caution">
    <text evidence="10">The sequence shown here is derived from an EMBL/GenBank/DDBJ whole genome shotgun (WGS) entry which is preliminary data.</text>
</comment>
<feature type="domain" description="Macro" evidence="9">
    <location>
        <begin position="70"/>
        <end position="260"/>
    </location>
</feature>
<evidence type="ECO:0000256" key="3">
    <source>
        <dbReference type="ARBA" id="ARBA00022723"/>
    </source>
</evidence>
<name>A0A3E3K2K1_9FIRM</name>
<keyword evidence="11" id="KW-1185">Reference proteome</keyword>
<sequence length="265" mass="30062">MNQSERRLYLIKSLLKEEPSYRGTQIPQGTEKQELLLRGLLNVRPPRPVDEEFLKIQDAYLQEKTREKGVTDLADLAPHSDGLYLWQGDITALKCDAIVNAANNGMTGCYIPNHHCIDNCIHTFSGVQLRLLCETMMEKQGFPEPTGRAKITPAFNLPCHYILHTVGPIVSGPLTETHCRQLADCYHSCLELASSHRLKSIAFCCISTGEFHFPREKAARIAIQSVRDYQKTDPIIKKVVFNVFQKEDYEIYKKLLTDCSDGFDS</sequence>
<dbReference type="EMBL" id="QVLX01000003">
    <property type="protein sequence ID" value="RGE87765.1"/>
    <property type="molecule type" value="Genomic_DNA"/>
</dbReference>
<protein>
    <recommendedName>
        <fullName evidence="2">Protein-ADP-ribose hydrolase</fullName>
    </recommendedName>
</protein>
<dbReference type="InterPro" id="IPR002589">
    <property type="entry name" value="Macro_dom"/>
</dbReference>
<dbReference type="PANTHER" id="PTHR11106">
    <property type="entry name" value="GANGLIOSIDE INDUCED DIFFERENTIATION ASSOCIATED PROTEIN 2-RELATED"/>
    <property type="match status" value="1"/>
</dbReference>
<comment type="cofactor">
    <cofactor evidence="1">
        <name>Zn(2+)</name>
        <dbReference type="ChEBI" id="CHEBI:29105"/>
    </cofactor>
</comment>
<dbReference type="SUPFAM" id="SSF52949">
    <property type="entry name" value="Macro domain-like"/>
    <property type="match status" value="1"/>
</dbReference>
<dbReference type="Pfam" id="PF01661">
    <property type="entry name" value="Macro"/>
    <property type="match status" value="1"/>
</dbReference>
<evidence type="ECO:0000256" key="8">
    <source>
        <dbReference type="ARBA" id="ARBA00093459"/>
    </source>
</evidence>
<accession>A0A3E3K2K1</accession>
<dbReference type="PROSITE" id="PS51154">
    <property type="entry name" value="MACRO"/>
    <property type="match status" value="1"/>
</dbReference>
<reference evidence="10 11" key="1">
    <citation type="submission" date="2018-08" db="EMBL/GenBank/DDBJ databases">
        <title>A genome reference for cultivated species of the human gut microbiota.</title>
        <authorList>
            <person name="Zou Y."/>
            <person name="Xue W."/>
            <person name="Luo G."/>
        </authorList>
    </citation>
    <scope>NUCLEOTIDE SEQUENCE [LARGE SCALE GENOMIC DNA]</scope>
    <source>
        <strain evidence="10 11">AF37-2AT</strain>
    </source>
</reference>
<dbReference type="NCBIfam" id="NF003163">
    <property type="entry name" value="PRK04143.1"/>
    <property type="match status" value="1"/>
</dbReference>